<dbReference type="InterPro" id="IPR004520">
    <property type="entry name" value="GTPase_MnmE"/>
</dbReference>
<evidence type="ECO:0000259" key="5">
    <source>
        <dbReference type="PROSITE" id="PS51709"/>
    </source>
</evidence>
<proteinExistence type="inferred from homology"/>
<dbReference type="InterPro" id="IPR031168">
    <property type="entry name" value="G_TrmE"/>
</dbReference>
<dbReference type="HAMAP" id="MF_00379">
    <property type="entry name" value="GTPase_MnmE"/>
    <property type="match status" value="1"/>
</dbReference>
<name>A0AAV0B4R2_PHAPC</name>
<dbReference type="InterPro" id="IPR006073">
    <property type="entry name" value="GTP-bd"/>
</dbReference>
<dbReference type="GO" id="GO:0003924">
    <property type="term" value="F:GTPase activity"/>
    <property type="evidence" value="ECO:0007669"/>
    <property type="project" value="InterPro"/>
</dbReference>
<evidence type="ECO:0000256" key="2">
    <source>
        <dbReference type="ARBA" id="ARBA00022694"/>
    </source>
</evidence>
<evidence type="ECO:0000313" key="6">
    <source>
        <dbReference type="EMBL" id="CAH7677147.1"/>
    </source>
</evidence>
<accession>A0AAV0B4R2</accession>
<evidence type="ECO:0000256" key="1">
    <source>
        <dbReference type="ARBA" id="ARBA00011043"/>
    </source>
</evidence>
<dbReference type="GO" id="GO:0005525">
    <property type="term" value="F:GTP binding"/>
    <property type="evidence" value="ECO:0007669"/>
    <property type="project" value="UniProtKB-KW"/>
</dbReference>
<protein>
    <submittedName>
        <fullName evidence="6">tRNA modification GTPase GTPBP3</fullName>
    </submittedName>
</protein>
<dbReference type="InterPro" id="IPR027266">
    <property type="entry name" value="TrmE/GcvT-like"/>
</dbReference>
<dbReference type="NCBIfam" id="TIGR00231">
    <property type="entry name" value="small_GTP"/>
    <property type="match status" value="1"/>
</dbReference>
<feature type="domain" description="TrmE-type G" evidence="5">
    <location>
        <begin position="287"/>
        <end position="451"/>
    </location>
</feature>
<dbReference type="SUPFAM" id="SSF103025">
    <property type="entry name" value="Folate-binding domain"/>
    <property type="match status" value="1"/>
</dbReference>
<dbReference type="GO" id="GO:0005739">
    <property type="term" value="C:mitochondrion"/>
    <property type="evidence" value="ECO:0007669"/>
    <property type="project" value="TreeGrafter"/>
</dbReference>
<dbReference type="EMBL" id="CALTRL010002933">
    <property type="protein sequence ID" value="CAH7677147.1"/>
    <property type="molecule type" value="Genomic_DNA"/>
</dbReference>
<dbReference type="InterPro" id="IPR025867">
    <property type="entry name" value="MnmE_helical"/>
</dbReference>
<dbReference type="InterPro" id="IPR027368">
    <property type="entry name" value="MnmE_dom2"/>
</dbReference>
<dbReference type="InterPro" id="IPR018948">
    <property type="entry name" value="GTP-bd_TrmE_N"/>
</dbReference>
<dbReference type="Pfam" id="PF10396">
    <property type="entry name" value="TrmE_N"/>
    <property type="match status" value="1"/>
</dbReference>
<evidence type="ECO:0000256" key="4">
    <source>
        <dbReference type="ARBA" id="ARBA00023134"/>
    </source>
</evidence>
<evidence type="ECO:0000313" key="7">
    <source>
        <dbReference type="Proteomes" id="UP001153365"/>
    </source>
</evidence>
<dbReference type="AlphaFoldDB" id="A0AAV0B4R2"/>
<organism evidence="6 7">
    <name type="scientific">Phakopsora pachyrhizi</name>
    <name type="common">Asian soybean rust disease fungus</name>
    <dbReference type="NCBI Taxonomy" id="170000"/>
    <lineage>
        <taxon>Eukaryota</taxon>
        <taxon>Fungi</taxon>
        <taxon>Dikarya</taxon>
        <taxon>Basidiomycota</taxon>
        <taxon>Pucciniomycotina</taxon>
        <taxon>Pucciniomycetes</taxon>
        <taxon>Pucciniales</taxon>
        <taxon>Phakopsoraceae</taxon>
        <taxon>Phakopsora</taxon>
    </lineage>
</organism>
<dbReference type="GO" id="GO:0002098">
    <property type="term" value="P:tRNA wobble uridine modification"/>
    <property type="evidence" value="ECO:0007669"/>
    <property type="project" value="TreeGrafter"/>
</dbReference>
<dbReference type="Gene3D" id="1.20.120.430">
    <property type="entry name" value="tRNA modification GTPase MnmE domain 2"/>
    <property type="match status" value="1"/>
</dbReference>
<dbReference type="SUPFAM" id="SSF52540">
    <property type="entry name" value="P-loop containing nucleoside triphosphate hydrolases"/>
    <property type="match status" value="1"/>
</dbReference>
<dbReference type="Gene3D" id="3.30.1360.120">
    <property type="entry name" value="Probable tRNA modification gtpase trme, domain 1"/>
    <property type="match status" value="1"/>
</dbReference>
<dbReference type="PANTHER" id="PTHR42714">
    <property type="entry name" value="TRNA MODIFICATION GTPASE GTPBP3"/>
    <property type="match status" value="1"/>
</dbReference>
<dbReference type="PROSITE" id="PS51709">
    <property type="entry name" value="G_TRME"/>
    <property type="match status" value="1"/>
</dbReference>
<dbReference type="Proteomes" id="UP001153365">
    <property type="component" value="Unassembled WGS sequence"/>
</dbReference>
<dbReference type="SUPFAM" id="SSF116878">
    <property type="entry name" value="TrmE connector domain"/>
    <property type="match status" value="1"/>
</dbReference>
<dbReference type="CDD" id="cd14858">
    <property type="entry name" value="TrmE_N"/>
    <property type="match status" value="1"/>
</dbReference>
<keyword evidence="7" id="KW-1185">Reference proteome</keyword>
<dbReference type="PANTHER" id="PTHR42714:SF2">
    <property type="entry name" value="TRNA MODIFICATION GTPASE GTPBP3, MITOCHONDRIAL"/>
    <property type="match status" value="1"/>
</dbReference>
<evidence type="ECO:0000256" key="3">
    <source>
        <dbReference type="ARBA" id="ARBA00022741"/>
    </source>
</evidence>
<dbReference type="Pfam" id="PF12631">
    <property type="entry name" value="MnmE_helical"/>
    <property type="match status" value="1"/>
</dbReference>
<dbReference type="InterPro" id="IPR005225">
    <property type="entry name" value="Small_GTP-bd"/>
</dbReference>
<sequence>MLALRSVGLNFRPYQSFTYRSSSGIQVAPLGRTRSTIGSRSSIWLDSNILDTIYATATPIGIKSAIAIVRVEGPLALKTYQQLTTSTKSAEPLLESSTLNEDITPPPHGKAILRRVVCPETKETIDPEAIVLRFDHKQHSQTSTVEFHLHGSPAVVRALLSTLSRLDGLRPARAGEFTQRRFERIGGCERNIDRLLGLKSLIDSETEEQRKYALRRFDGNFKSTYQLLRNKLLNAMSLCEAIIDFSEDGQIEEQRVWQQVKVQVRELSETIMESLSELGRTEKVSNGIRISIFGKPNVGKSTFLNHLVDREASIVSPYPGTTRDIVEISMDFHGFPVIISDTAGIRTTSDPVEKIGVERAQKNISQADIRLHLVSISDLEDSLTAESVSKFNRFSSSDMILLTKSDLVPVSKVQELTQNCSKTIKKPVFPISVHNQSGISKFISELQAKLNLDYGSNRSDSTVTFANVYHKDCLLRISGHLKNFLNSLENDGTEETIDIVILIEELRLAAGLLGELSKGRTDEILNEEILGKIFQSFCIGK</sequence>
<gene>
    <name evidence="6" type="ORF">PPACK8108_LOCUS12286</name>
</gene>
<dbReference type="CDD" id="cd04164">
    <property type="entry name" value="trmE"/>
    <property type="match status" value="1"/>
</dbReference>
<dbReference type="Gene3D" id="3.40.50.300">
    <property type="entry name" value="P-loop containing nucleotide triphosphate hydrolases"/>
    <property type="match status" value="1"/>
</dbReference>
<comment type="caution">
    <text evidence="6">The sequence shown here is derived from an EMBL/GenBank/DDBJ whole genome shotgun (WGS) entry which is preliminary data.</text>
</comment>
<dbReference type="GO" id="GO:0030488">
    <property type="term" value="P:tRNA methylation"/>
    <property type="evidence" value="ECO:0007669"/>
    <property type="project" value="TreeGrafter"/>
</dbReference>
<keyword evidence="2" id="KW-0819">tRNA processing</keyword>
<keyword evidence="4" id="KW-0342">GTP-binding</keyword>
<dbReference type="Pfam" id="PF01926">
    <property type="entry name" value="MMR_HSR1"/>
    <property type="match status" value="1"/>
</dbReference>
<dbReference type="InterPro" id="IPR027417">
    <property type="entry name" value="P-loop_NTPase"/>
</dbReference>
<reference evidence="6" key="1">
    <citation type="submission" date="2022-06" db="EMBL/GenBank/DDBJ databases">
        <authorList>
            <consortium name="SYNGENTA / RWTH Aachen University"/>
        </authorList>
    </citation>
    <scope>NUCLEOTIDE SEQUENCE</scope>
</reference>
<keyword evidence="3" id="KW-0547">Nucleotide-binding</keyword>
<comment type="similarity">
    <text evidence="1">Belongs to the TRAFAC class TrmE-Era-EngA-EngB-Septin-like GTPase superfamily. TrmE GTPase family.</text>
</comment>